<feature type="transmembrane region" description="Helical" evidence="6">
    <location>
        <begin position="413"/>
        <end position="433"/>
    </location>
</feature>
<evidence type="ECO:0000256" key="5">
    <source>
        <dbReference type="ARBA" id="ARBA00023136"/>
    </source>
</evidence>
<proteinExistence type="predicted"/>
<feature type="transmembrane region" description="Helical" evidence="6">
    <location>
        <begin position="7"/>
        <end position="27"/>
    </location>
</feature>
<feature type="transmembrane region" description="Helical" evidence="6">
    <location>
        <begin position="205"/>
        <end position="230"/>
    </location>
</feature>
<feature type="transmembrane region" description="Helical" evidence="6">
    <location>
        <begin position="289"/>
        <end position="312"/>
    </location>
</feature>
<feature type="transmembrane region" description="Helical" evidence="6">
    <location>
        <begin position="160"/>
        <end position="179"/>
    </location>
</feature>
<dbReference type="RefSeq" id="WP_080951097.1">
    <property type="nucleotide sequence ID" value="NZ_CCRH01000005.1"/>
</dbReference>
<evidence type="ECO:0000313" key="7">
    <source>
        <dbReference type="EMBL" id="CDZ34257.1"/>
    </source>
</evidence>
<evidence type="ECO:0000256" key="3">
    <source>
        <dbReference type="ARBA" id="ARBA00022692"/>
    </source>
</evidence>
<accession>A0A0T7FGX0</accession>
<keyword evidence="4 6" id="KW-1133">Transmembrane helix</keyword>
<evidence type="ECO:0000313" key="8">
    <source>
        <dbReference type="Proteomes" id="UP000046176"/>
    </source>
</evidence>
<gene>
    <name evidence="7" type="ORF">NGAL_HAMBI1145_22680</name>
</gene>
<reference evidence="7 8" key="1">
    <citation type="submission" date="2014-08" db="EMBL/GenBank/DDBJ databases">
        <authorList>
            <person name="Chen Y.-H."/>
        </authorList>
    </citation>
    <scope>NUCLEOTIDE SEQUENCE [LARGE SCALE GENOMIC DNA]</scope>
</reference>
<keyword evidence="3 6" id="KW-0812">Transmembrane</keyword>
<dbReference type="InterPro" id="IPR050833">
    <property type="entry name" value="Poly_Biosynth_Transport"/>
</dbReference>
<feature type="transmembrane region" description="Helical" evidence="6">
    <location>
        <begin position="439"/>
        <end position="459"/>
    </location>
</feature>
<keyword evidence="5 6" id="KW-0472">Membrane</keyword>
<dbReference type="AlphaFoldDB" id="A0A0T7FGX0"/>
<comment type="subcellular location">
    <subcellularLocation>
        <location evidence="1">Cell membrane</location>
        <topology evidence="1">Multi-pass membrane protein</topology>
    </subcellularLocation>
</comment>
<dbReference type="Proteomes" id="UP000046176">
    <property type="component" value="Unassembled WGS sequence"/>
</dbReference>
<dbReference type="PANTHER" id="PTHR30250">
    <property type="entry name" value="PST FAMILY PREDICTED COLANIC ACID TRANSPORTER"/>
    <property type="match status" value="1"/>
</dbReference>
<dbReference type="InterPro" id="IPR002797">
    <property type="entry name" value="Polysacc_synth"/>
</dbReference>
<evidence type="ECO:0000256" key="1">
    <source>
        <dbReference type="ARBA" id="ARBA00004651"/>
    </source>
</evidence>
<feature type="transmembrane region" description="Helical" evidence="6">
    <location>
        <begin position="378"/>
        <end position="401"/>
    </location>
</feature>
<evidence type="ECO:0000256" key="6">
    <source>
        <dbReference type="SAM" id="Phobius"/>
    </source>
</evidence>
<evidence type="ECO:0000256" key="4">
    <source>
        <dbReference type="ARBA" id="ARBA00022989"/>
    </source>
</evidence>
<feature type="transmembrane region" description="Helical" evidence="6">
    <location>
        <begin position="130"/>
        <end position="154"/>
    </location>
</feature>
<dbReference type="GO" id="GO:0005886">
    <property type="term" value="C:plasma membrane"/>
    <property type="evidence" value="ECO:0007669"/>
    <property type="project" value="UniProtKB-SubCell"/>
</dbReference>
<dbReference type="PANTHER" id="PTHR30250:SF11">
    <property type="entry name" value="O-ANTIGEN TRANSPORTER-RELATED"/>
    <property type="match status" value="1"/>
</dbReference>
<evidence type="ECO:0000256" key="2">
    <source>
        <dbReference type="ARBA" id="ARBA00022475"/>
    </source>
</evidence>
<feature type="transmembrane region" description="Helical" evidence="6">
    <location>
        <begin position="105"/>
        <end position="123"/>
    </location>
</feature>
<feature type="transmembrane region" description="Helical" evidence="6">
    <location>
        <begin position="250"/>
        <end position="268"/>
    </location>
</feature>
<dbReference type="OrthoDB" id="5906224at2"/>
<organism evidence="7 8">
    <name type="scientific">Neorhizobium galegae bv. officinalis</name>
    <dbReference type="NCBI Taxonomy" id="323656"/>
    <lineage>
        <taxon>Bacteria</taxon>
        <taxon>Pseudomonadati</taxon>
        <taxon>Pseudomonadota</taxon>
        <taxon>Alphaproteobacteria</taxon>
        <taxon>Hyphomicrobiales</taxon>
        <taxon>Rhizobiaceae</taxon>
        <taxon>Rhizobium/Agrobacterium group</taxon>
        <taxon>Neorhizobium</taxon>
    </lineage>
</organism>
<feature type="transmembrane region" description="Helical" evidence="6">
    <location>
        <begin position="39"/>
        <end position="62"/>
    </location>
</feature>
<feature type="transmembrane region" description="Helical" evidence="6">
    <location>
        <begin position="318"/>
        <end position="339"/>
    </location>
</feature>
<feature type="transmembrane region" description="Helical" evidence="6">
    <location>
        <begin position="351"/>
        <end position="372"/>
    </location>
</feature>
<feature type="transmembrane region" description="Helical" evidence="6">
    <location>
        <begin position="74"/>
        <end position="99"/>
    </location>
</feature>
<dbReference type="Pfam" id="PF01943">
    <property type="entry name" value="Polysacc_synt"/>
    <property type="match status" value="1"/>
</dbReference>
<sequence length="474" mass="51153">MSDRHASVYLASRATSAIINLVSVSIFTRMTSAEVYGQYIVGFSICMMVYSLGVQWIVFAHFGRYDPKEADRLAGALLLVSGVVMLPAIGFIYLFYLFGTLHADVAVSSSLLVVCFTLYFVAVEISRAHLLVRLVAIATIARAVFSLLFGYIAVLEFDTPGALLAGVGLGYALGSVPVFRHFSRTIWASGFVWPRSSDVRRMWRYGWPLAIAFGASAAAMNVDRLLLAGLYNTSTVAPYGTVLDLMKQTFLVLAEAISAGYISSAKNFHTEGKGTEARHTLKRAFITHCYIVIFGTASFILLGDVIFGILLAPSYLPVVTQIMPILLVANAILVMRAHYFGQIIYFSGTTNLELVASVAMLAVTGTLSYLLIPSYAAMGAAIAFTLGQAAALLICLVYASGNLRMPLDLPRGGLLLALGIAVVAVGKGVQLLAEEPAASAINFVLIGIASAYIALRWNLFDARSLLQRFYPRRG</sequence>
<name>A0A0T7FGX0_NEOGA</name>
<keyword evidence="2" id="KW-1003">Cell membrane</keyword>
<dbReference type="EMBL" id="CCRH01000005">
    <property type="protein sequence ID" value="CDZ34257.1"/>
    <property type="molecule type" value="Genomic_DNA"/>
</dbReference>
<protein>
    <submittedName>
        <fullName evidence="7">Membrane protein involved in the export of O-antigen and teichoic acid</fullName>
    </submittedName>
</protein>